<dbReference type="Pfam" id="PF00704">
    <property type="entry name" value="Glyco_hydro_18"/>
    <property type="match status" value="1"/>
</dbReference>
<dbReference type="GO" id="GO:0030246">
    <property type="term" value="F:carbohydrate binding"/>
    <property type="evidence" value="ECO:0007669"/>
    <property type="project" value="InterPro"/>
</dbReference>
<dbReference type="SUPFAM" id="SSF54556">
    <property type="entry name" value="Chitinase insertion domain"/>
    <property type="match status" value="1"/>
</dbReference>
<accession>A0A0C3B7W8</accession>
<dbReference type="InterPro" id="IPR011583">
    <property type="entry name" value="Chitinase_II/V-like_cat"/>
</dbReference>
<dbReference type="InterPro" id="IPR029070">
    <property type="entry name" value="Chitinase_insertion_sf"/>
</dbReference>
<dbReference type="FunFam" id="3.10.50.10:FF:000005">
    <property type="entry name" value="Endochitinase B1"/>
    <property type="match status" value="1"/>
</dbReference>
<dbReference type="Gene3D" id="3.20.20.80">
    <property type="entry name" value="Glycosidases"/>
    <property type="match status" value="1"/>
</dbReference>
<keyword evidence="5" id="KW-0146">Chitin degradation</keyword>
<dbReference type="STRING" id="933852.A0A0C3B7W8"/>
<evidence type="ECO:0000313" key="13">
    <source>
        <dbReference type="EMBL" id="KIM28214.1"/>
    </source>
</evidence>
<comment type="similarity">
    <text evidence="2">Belongs to the glycosyl hydrolase 18 family. Chitinase class V subfamily.</text>
</comment>
<evidence type="ECO:0000256" key="5">
    <source>
        <dbReference type="ARBA" id="ARBA00023024"/>
    </source>
</evidence>
<evidence type="ECO:0000256" key="8">
    <source>
        <dbReference type="ARBA" id="ARBA00023326"/>
    </source>
</evidence>
<dbReference type="SUPFAM" id="SSF51055">
    <property type="entry name" value="Carbohydrate binding domain"/>
    <property type="match status" value="1"/>
</dbReference>
<evidence type="ECO:0000256" key="11">
    <source>
        <dbReference type="SAM" id="SignalP"/>
    </source>
</evidence>
<reference evidence="14" key="2">
    <citation type="submission" date="2015-01" db="EMBL/GenBank/DDBJ databases">
        <title>Evolutionary Origins and Diversification of the Mycorrhizal Mutualists.</title>
        <authorList>
            <consortium name="DOE Joint Genome Institute"/>
            <consortium name="Mycorrhizal Genomics Consortium"/>
            <person name="Kohler A."/>
            <person name="Kuo A."/>
            <person name="Nagy L.G."/>
            <person name="Floudas D."/>
            <person name="Copeland A."/>
            <person name="Barry K.W."/>
            <person name="Cichocki N."/>
            <person name="Veneault-Fourrey C."/>
            <person name="LaButti K."/>
            <person name="Lindquist E.A."/>
            <person name="Lipzen A."/>
            <person name="Lundell T."/>
            <person name="Morin E."/>
            <person name="Murat C."/>
            <person name="Riley R."/>
            <person name="Ohm R."/>
            <person name="Sun H."/>
            <person name="Tunlid A."/>
            <person name="Henrissat B."/>
            <person name="Grigoriev I.V."/>
            <person name="Hibbett D.S."/>
            <person name="Martin F."/>
        </authorList>
    </citation>
    <scope>NUCLEOTIDE SEQUENCE [LARGE SCALE GENOMIC DNA]</scope>
    <source>
        <strain evidence="14">MAFF 305830</strain>
    </source>
</reference>
<feature type="signal peptide" evidence="11">
    <location>
        <begin position="1"/>
        <end position="26"/>
    </location>
</feature>
<dbReference type="SMART" id="SM00495">
    <property type="entry name" value="ChtBD3"/>
    <property type="match status" value="1"/>
</dbReference>
<keyword evidence="7 9" id="KW-0326">Glycosidase</keyword>
<keyword evidence="8" id="KW-0624">Polysaccharide degradation</keyword>
<dbReference type="Gene3D" id="3.10.50.10">
    <property type="match status" value="1"/>
</dbReference>
<dbReference type="EC" id="3.2.1.14" evidence="3"/>
<evidence type="ECO:0000256" key="7">
    <source>
        <dbReference type="ARBA" id="ARBA00023295"/>
    </source>
</evidence>
<dbReference type="Pfam" id="PF02839">
    <property type="entry name" value="CBM_5_12"/>
    <property type="match status" value="1"/>
</dbReference>
<gene>
    <name evidence="13" type="ORF">M408DRAFT_16391</name>
</gene>
<evidence type="ECO:0000256" key="4">
    <source>
        <dbReference type="ARBA" id="ARBA00022801"/>
    </source>
</evidence>
<comment type="catalytic activity">
    <reaction evidence="1">
        <text>Random endo-hydrolysis of N-acetyl-beta-D-glucosaminide (1-&gt;4)-beta-linkages in chitin and chitodextrins.</text>
        <dbReference type="EC" id="3.2.1.14"/>
    </reaction>
</comment>
<keyword evidence="4 9" id="KW-0378">Hydrolase</keyword>
<proteinExistence type="inferred from homology"/>
<feature type="chain" id="PRO_5002175591" description="chitinase" evidence="11">
    <location>
        <begin position="27"/>
        <end position="494"/>
    </location>
</feature>
<dbReference type="CDD" id="cd06548">
    <property type="entry name" value="GH18_chitinase"/>
    <property type="match status" value="1"/>
</dbReference>
<dbReference type="PANTHER" id="PTHR11177">
    <property type="entry name" value="CHITINASE"/>
    <property type="match status" value="1"/>
</dbReference>
<sequence>MPSFSKMLSASSSVLLLFSYAFSTLATPVMQRPSQFSNITGPQGDQRGIYGRNFQPQDIATSTLTHILYSFADCDASSGAVKLTDTYADQEKHYATDSWSESGTNLYGAMKQLYLLKQANRSLKTLLSVGGWTYSQSGHFNFVTNAGARATFISTAITLLEDNGFDGIDIDFEYPSSTDQGNGLASLLSELRSALNAHAASKGDTTPYLVTAAVGAGPVGYNYLNIPQMNSALSFFNLMAYDYAGSWSTVSDDQANVYGGAITGFSTDKALTYYLEHGASASKISMGVPLYGRAFTQTTGIRQPFNGIGSGSFENGIWDYKDLPRPGSTVTEDTNNIASYCYDASSQTLVSYDTPNIAVKKAAYINSKGLAGGMYWELSNDKKGADSLVATVARELGSLDSTLNHLNYPGSKWDNIRSGMGGSPVTTAAPTTTSSTSAPTGAGCSGVSAWSASAVYTAGMQVTYGGYLWTAKWWTQGETPKVQDSYPWTQVRAC</sequence>
<dbReference type="Proteomes" id="UP000054097">
    <property type="component" value="Unassembled WGS sequence"/>
</dbReference>
<dbReference type="PANTHER" id="PTHR11177:SF317">
    <property type="entry name" value="CHITINASE 12-RELATED"/>
    <property type="match status" value="1"/>
</dbReference>
<evidence type="ECO:0000256" key="3">
    <source>
        <dbReference type="ARBA" id="ARBA00012729"/>
    </source>
</evidence>
<dbReference type="InterPro" id="IPR050314">
    <property type="entry name" value="Glycosyl_Hydrlase_18"/>
</dbReference>
<dbReference type="GO" id="GO:0005576">
    <property type="term" value="C:extracellular region"/>
    <property type="evidence" value="ECO:0007669"/>
    <property type="project" value="InterPro"/>
</dbReference>
<dbReference type="GO" id="GO:0008061">
    <property type="term" value="F:chitin binding"/>
    <property type="evidence" value="ECO:0007669"/>
    <property type="project" value="InterPro"/>
</dbReference>
<keyword evidence="11" id="KW-0732">Signal</keyword>
<feature type="compositionally biased region" description="Low complexity" evidence="10">
    <location>
        <begin position="423"/>
        <end position="442"/>
    </location>
</feature>
<dbReference type="CDD" id="cd12215">
    <property type="entry name" value="ChiC_BD"/>
    <property type="match status" value="1"/>
</dbReference>
<organism evidence="13 14">
    <name type="scientific">Serendipita vermifera MAFF 305830</name>
    <dbReference type="NCBI Taxonomy" id="933852"/>
    <lineage>
        <taxon>Eukaryota</taxon>
        <taxon>Fungi</taxon>
        <taxon>Dikarya</taxon>
        <taxon>Basidiomycota</taxon>
        <taxon>Agaricomycotina</taxon>
        <taxon>Agaricomycetes</taxon>
        <taxon>Sebacinales</taxon>
        <taxon>Serendipitaceae</taxon>
        <taxon>Serendipita</taxon>
    </lineage>
</organism>
<dbReference type="AlphaFoldDB" id="A0A0C3B7W8"/>
<evidence type="ECO:0000259" key="12">
    <source>
        <dbReference type="PROSITE" id="PS51910"/>
    </source>
</evidence>
<dbReference type="SUPFAM" id="SSF51445">
    <property type="entry name" value="(Trans)glycosidases"/>
    <property type="match status" value="1"/>
</dbReference>
<dbReference type="GO" id="GO:0008843">
    <property type="term" value="F:endochitinase activity"/>
    <property type="evidence" value="ECO:0007669"/>
    <property type="project" value="UniProtKB-EC"/>
</dbReference>
<evidence type="ECO:0000256" key="10">
    <source>
        <dbReference type="SAM" id="MobiDB-lite"/>
    </source>
</evidence>
<dbReference type="GO" id="GO:0006032">
    <property type="term" value="P:chitin catabolic process"/>
    <property type="evidence" value="ECO:0007669"/>
    <property type="project" value="UniProtKB-KW"/>
</dbReference>
<reference evidence="13 14" key="1">
    <citation type="submission" date="2014-04" db="EMBL/GenBank/DDBJ databases">
        <authorList>
            <consortium name="DOE Joint Genome Institute"/>
            <person name="Kuo A."/>
            <person name="Zuccaro A."/>
            <person name="Kohler A."/>
            <person name="Nagy L.G."/>
            <person name="Floudas D."/>
            <person name="Copeland A."/>
            <person name="Barry K.W."/>
            <person name="Cichocki N."/>
            <person name="Veneault-Fourrey C."/>
            <person name="LaButti K."/>
            <person name="Lindquist E.A."/>
            <person name="Lipzen A."/>
            <person name="Lundell T."/>
            <person name="Morin E."/>
            <person name="Murat C."/>
            <person name="Sun H."/>
            <person name="Tunlid A."/>
            <person name="Henrissat B."/>
            <person name="Grigoriev I.V."/>
            <person name="Hibbett D.S."/>
            <person name="Martin F."/>
            <person name="Nordberg H.P."/>
            <person name="Cantor M.N."/>
            <person name="Hua S.X."/>
        </authorList>
    </citation>
    <scope>NUCLEOTIDE SEQUENCE [LARGE SCALE GENOMIC DNA]</scope>
    <source>
        <strain evidence="13 14">MAFF 305830</strain>
    </source>
</reference>
<keyword evidence="6" id="KW-0119">Carbohydrate metabolism</keyword>
<evidence type="ECO:0000256" key="6">
    <source>
        <dbReference type="ARBA" id="ARBA00023277"/>
    </source>
</evidence>
<dbReference type="HOGENOM" id="CLU_002833_1_0_1"/>
<dbReference type="InterPro" id="IPR017853">
    <property type="entry name" value="GH"/>
</dbReference>
<keyword evidence="14" id="KW-1185">Reference proteome</keyword>
<evidence type="ECO:0000256" key="2">
    <source>
        <dbReference type="ARBA" id="ARBA00008682"/>
    </source>
</evidence>
<dbReference type="SMART" id="SM00636">
    <property type="entry name" value="Glyco_18"/>
    <property type="match status" value="1"/>
</dbReference>
<dbReference type="EMBL" id="KN824294">
    <property type="protein sequence ID" value="KIM28214.1"/>
    <property type="molecule type" value="Genomic_DNA"/>
</dbReference>
<evidence type="ECO:0000256" key="9">
    <source>
        <dbReference type="RuleBase" id="RU000489"/>
    </source>
</evidence>
<dbReference type="PROSITE" id="PS01095">
    <property type="entry name" value="GH18_1"/>
    <property type="match status" value="1"/>
</dbReference>
<evidence type="ECO:0000256" key="1">
    <source>
        <dbReference type="ARBA" id="ARBA00000822"/>
    </source>
</evidence>
<dbReference type="GO" id="GO:0000272">
    <property type="term" value="P:polysaccharide catabolic process"/>
    <property type="evidence" value="ECO:0007669"/>
    <property type="project" value="UniProtKB-KW"/>
</dbReference>
<protein>
    <recommendedName>
        <fullName evidence="3">chitinase</fullName>
        <ecNumber evidence="3">3.2.1.14</ecNumber>
    </recommendedName>
</protein>
<dbReference type="OrthoDB" id="76388at2759"/>
<feature type="region of interest" description="Disordered" evidence="10">
    <location>
        <begin position="419"/>
        <end position="442"/>
    </location>
</feature>
<name>A0A0C3B7W8_SERVB</name>
<evidence type="ECO:0000313" key="14">
    <source>
        <dbReference type="Proteomes" id="UP000054097"/>
    </source>
</evidence>
<dbReference type="InterPro" id="IPR003610">
    <property type="entry name" value="CBM5/12"/>
</dbReference>
<feature type="domain" description="GH18" evidence="12">
    <location>
        <begin position="37"/>
        <end position="399"/>
    </location>
</feature>
<dbReference type="InterPro" id="IPR036573">
    <property type="entry name" value="CBM_sf_5/12"/>
</dbReference>
<dbReference type="InterPro" id="IPR001223">
    <property type="entry name" value="Glyco_hydro18_cat"/>
</dbReference>
<dbReference type="PROSITE" id="PS51910">
    <property type="entry name" value="GH18_2"/>
    <property type="match status" value="1"/>
</dbReference>
<dbReference type="Gene3D" id="2.10.10.20">
    <property type="entry name" value="Carbohydrate-binding module superfamily 5/12"/>
    <property type="match status" value="1"/>
</dbReference>
<dbReference type="InterPro" id="IPR001579">
    <property type="entry name" value="Glyco_hydro_18_chit_AS"/>
</dbReference>